<dbReference type="PANTHER" id="PTHR23155">
    <property type="entry name" value="DISEASE RESISTANCE PROTEIN RP"/>
    <property type="match status" value="1"/>
</dbReference>
<evidence type="ECO:0000259" key="7">
    <source>
        <dbReference type="Pfam" id="PF23598"/>
    </source>
</evidence>
<dbReference type="InterPro" id="IPR027417">
    <property type="entry name" value="P-loop_NTPase"/>
</dbReference>
<dbReference type="AlphaFoldDB" id="A0A2P5CGL7"/>
<evidence type="ECO:0000256" key="2">
    <source>
        <dbReference type="ARBA" id="ARBA00022741"/>
    </source>
</evidence>
<reference evidence="9" key="1">
    <citation type="submission" date="2016-06" db="EMBL/GenBank/DDBJ databases">
        <title>Parallel loss of symbiosis genes in relatives of nitrogen-fixing non-legume Parasponia.</title>
        <authorList>
            <person name="Van Velzen R."/>
            <person name="Holmer R."/>
            <person name="Bu F."/>
            <person name="Rutten L."/>
            <person name="Van Zeijl A."/>
            <person name="Liu W."/>
            <person name="Santuari L."/>
            <person name="Cao Q."/>
            <person name="Sharma T."/>
            <person name="Shen D."/>
            <person name="Roswanjaya Y."/>
            <person name="Wardhani T."/>
            <person name="Kalhor M.S."/>
            <person name="Jansen J."/>
            <person name="Van den Hoogen J."/>
            <person name="Gungor B."/>
            <person name="Hartog M."/>
            <person name="Hontelez J."/>
            <person name="Verver J."/>
            <person name="Yang W.-C."/>
            <person name="Schijlen E."/>
            <person name="Repin R."/>
            <person name="Schilthuizen M."/>
            <person name="Schranz E."/>
            <person name="Heidstra R."/>
            <person name="Miyata K."/>
            <person name="Fedorova E."/>
            <person name="Kohlen W."/>
            <person name="Bisseling T."/>
            <person name="Smit S."/>
            <person name="Geurts R."/>
        </authorList>
    </citation>
    <scope>NUCLEOTIDE SEQUENCE [LARGE SCALE GENOMIC DNA]</scope>
    <source>
        <strain evidence="9">cv. RG33-2</strain>
    </source>
</reference>
<dbReference type="Proteomes" id="UP000237000">
    <property type="component" value="Unassembled WGS sequence"/>
</dbReference>
<evidence type="ECO:0000256" key="1">
    <source>
        <dbReference type="ARBA" id="ARBA00022737"/>
    </source>
</evidence>
<dbReference type="FunFam" id="3.40.50.300:FF:001091">
    <property type="entry name" value="Probable disease resistance protein At1g61300"/>
    <property type="match status" value="1"/>
</dbReference>
<comment type="caution">
    <text evidence="8">The sequence shown here is derived from an EMBL/GenBank/DDBJ whole genome shotgun (WGS) entry which is preliminary data.</text>
</comment>
<dbReference type="Pfam" id="PF23559">
    <property type="entry name" value="WHD_DRP"/>
    <property type="match status" value="1"/>
</dbReference>
<dbReference type="EMBL" id="JXTC01000367">
    <property type="protein sequence ID" value="PON60193.1"/>
    <property type="molecule type" value="Genomic_DNA"/>
</dbReference>
<dbReference type="SUPFAM" id="SSF52058">
    <property type="entry name" value="L domain-like"/>
    <property type="match status" value="1"/>
</dbReference>
<evidence type="ECO:0000313" key="9">
    <source>
        <dbReference type="Proteomes" id="UP000237000"/>
    </source>
</evidence>
<gene>
    <name evidence="8" type="ORF">TorRG33x02_285270</name>
</gene>
<dbReference type="Gene3D" id="1.10.8.430">
    <property type="entry name" value="Helical domain of apoptotic protease-activating factors"/>
    <property type="match status" value="1"/>
</dbReference>
<protein>
    <submittedName>
        <fullName evidence="8">NB-ARC domain, LRR domain containing protein</fullName>
    </submittedName>
</protein>
<keyword evidence="1" id="KW-0677">Repeat</keyword>
<name>A0A2P5CGL7_TREOI</name>
<dbReference type="Gene3D" id="3.40.50.300">
    <property type="entry name" value="P-loop containing nucleotide triphosphate hydrolases"/>
    <property type="match status" value="1"/>
</dbReference>
<keyword evidence="3" id="KW-0611">Plant defense</keyword>
<evidence type="ECO:0000259" key="5">
    <source>
        <dbReference type="Pfam" id="PF18052"/>
    </source>
</evidence>
<dbReference type="InterPro" id="IPR042197">
    <property type="entry name" value="Apaf_helical"/>
</dbReference>
<proteinExistence type="predicted"/>
<dbReference type="InterPro" id="IPR036388">
    <property type="entry name" value="WH-like_DNA-bd_sf"/>
</dbReference>
<feature type="domain" description="Disease resistance N-terminal" evidence="5">
    <location>
        <begin position="5"/>
        <end position="99"/>
    </location>
</feature>
<dbReference type="Pfam" id="PF23598">
    <property type="entry name" value="LRR_14"/>
    <property type="match status" value="1"/>
</dbReference>
<dbReference type="Pfam" id="PF00931">
    <property type="entry name" value="NB-ARC"/>
    <property type="match status" value="1"/>
</dbReference>
<dbReference type="InParanoid" id="A0A2P5CGL7"/>
<dbReference type="GO" id="GO:0043531">
    <property type="term" value="F:ADP binding"/>
    <property type="evidence" value="ECO:0007669"/>
    <property type="project" value="InterPro"/>
</dbReference>
<dbReference type="PANTHER" id="PTHR23155:SF1052">
    <property type="entry name" value="DISEASE RESISTANCE PROTEIN RPM1"/>
    <property type="match status" value="1"/>
</dbReference>
<dbReference type="InterPro" id="IPR002182">
    <property type="entry name" value="NB-ARC"/>
</dbReference>
<dbReference type="InterPro" id="IPR041118">
    <property type="entry name" value="Rx_N"/>
</dbReference>
<evidence type="ECO:0000259" key="4">
    <source>
        <dbReference type="Pfam" id="PF00931"/>
    </source>
</evidence>
<organism evidence="8 9">
    <name type="scientific">Trema orientale</name>
    <name type="common">Charcoal tree</name>
    <name type="synonym">Celtis orientalis</name>
    <dbReference type="NCBI Taxonomy" id="63057"/>
    <lineage>
        <taxon>Eukaryota</taxon>
        <taxon>Viridiplantae</taxon>
        <taxon>Streptophyta</taxon>
        <taxon>Embryophyta</taxon>
        <taxon>Tracheophyta</taxon>
        <taxon>Spermatophyta</taxon>
        <taxon>Magnoliopsida</taxon>
        <taxon>eudicotyledons</taxon>
        <taxon>Gunneridae</taxon>
        <taxon>Pentapetalae</taxon>
        <taxon>rosids</taxon>
        <taxon>fabids</taxon>
        <taxon>Rosales</taxon>
        <taxon>Cannabaceae</taxon>
        <taxon>Trema</taxon>
    </lineage>
</organism>
<evidence type="ECO:0000259" key="6">
    <source>
        <dbReference type="Pfam" id="PF23559"/>
    </source>
</evidence>
<dbReference type="InterPro" id="IPR058922">
    <property type="entry name" value="WHD_DRP"/>
</dbReference>
<feature type="domain" description="Disease resistance protein winged helix" evidence="6">
    <location>
        <begin position="442"/>
        <end position="513"/>
    </location>
</feature>
<dbReference type="GO" id="GO:0098542">
    <property type="term" value="P:defense response to other organism"/>
    <property type="evidence" value="ECO:0007669"/>
    <property type="project" value="TreeGrafter"/>
</dbReference>
<dbReference type="FunFam" id="1.10.10.10:FF:000322">
    <property type="entry name" value="Probable disease resistance protein At1g63360"/>
    <property type="match status" value="1"/>
</dbReference>
<dbReference type="Gene3D" id="1.20.5.4130">
    <property type="match status" value="1"/>
</dbReference>
<dbReference type="InterPro" id="IPR055414">
    <property type="entry name" value="LRR_R13L4/SHOC2-like"/>
</dbReference>
<dbReference type="Gene3D" id="1.10.10.10">
    <property type="entry name" value="Winged helix-like DNA-binding domain superfamily/Winged helix DNA-binding domain"/>
    <property type="match status" value="1"/>
</dbReference>
<dbReference type="InterPro" id="IPR038005">
    <property type="entry name" value="RX-like_CC"/>
</dbReference>
<accession>A0A2P5CGL7</accession>
<dbReference type="InterPro" id="IPR032675">
    <property type="entry name" value="LRR_dom_sf"/>
</dbReference>
<dbReference type="InterPro" id="IPR044974">
    <property type="entry name" value="Disease_R_plants"/>
</dbReference>
<dbReference type="Pfam" id="PF18052">
    <property type="entry name" value="Rx_N"/>
    <property type="match status" value="1"/>
</dbReference>
<feature type="domain" description="NB-ARC" evidence="4">
    <location>
        <begin position="178"/>
        <end position="354"/>
    </location>
</feature>
<dbReference type="CDD" id="cd14798">
    <property type="entry name" value="RX-CC_like"/>
    <property type="match status" value="1"/>
</dbReference>
<evidence type="ECO:0000313" key="8">
    <source>
        <dbReference type="EMBL" id="PON60193.1"/>
    </source>
</evidence>
<keyword evidence="9" id="KW-1185">Reference proteome</keyword>
<evidence type="ECO:0000256" key="3">
    <source>
        <dbReference type="ARBA" id="ARBA00022821"/>
    </source>
</evidence>
<feature type="domain" description="Disease resistance R13L4/SHOC-2-like LRR" evidence="7">
    <location>
        <begin position="559"/>
        <end position="893"/>
    </location>
</feature>
<dbReference type="SUPFAM" id="SSF52540">
    <property type="entry name" value="P-loop containing nucleoside triphosphate hydrolases"/>
    <property type="match status" value="1"/>
</dbReference>
<dbReference type="PRINTS" id="PR00364">
    <property type="entry name" value="DISEASERSIST"/>
</dbReference>
<dbReference type="OrthoDB" id="598235at2759"/>
<dbReference type="Gene3D" id="3.80.10.10">
    <property type="entry name" value="Ribonuclease Inhibitor"/>
    <property type="match status" value="1"/>
</dbReference>
<keyword evidence="2" id="KW-0547">Nucleotide-binding</keyword>
<sequence length="948" mass="109304">MAEIAVGLVKDKLIPLLTEEAYLLKGIHQEVEKIQCDLNYILHFLKDADARVETNQSTNGSQVLKLWVKELRKAAFKVEDVIDEYVHLMVQQQCSHRHRFIGFLYRSACLVIKLKTRHNIASKIQDIRQTIRDINQRSADNGYISMLQQGSTSDQSNTWYDPRKNFRFLMETEVVGIESTRDELIGKLEGGSPRRTMISVVGMGGLGKTTLAHQVYVYTKGSFDCHAWIEVSQSYNKVELLQKLMKKFYEARNEHVPEGIDGMDEATVMTKLREYLQGKKYLVIFDDVWKTDFWGDIEKVLPENNEKSGRIIITTRDVEVAKFCKTSSIVHIHHLQPLPLEKARELFCSKAFHEFEGHCPTHFDKLSHEIVERCQGLPLAIVAIAGLLSTKSNIVDEWRKLINSLSSELESNKHLTSISKILSLSYNDLPYYLKCCFLYFGIFPEDYSIRCGRLIRQWIAEGFVISKKGKTSEIVAEEYLTELINRNLVQVSEVDFDGKAKTCRIHDLLREIILNKIEDLSFCQVLSRNDSNFRGLTRRLSIVNGSPNVVTSNTLEICHVRSVFIIDNSEMPNQMVRALTTNFKLLKVLDFEDAPNLDHLPKDIGSLFHLKYLSLRATRVRSLPKSIGKLENLETLDLKQSLVLVLPVEIKRLHKLRHLFAYHSDWNKDYHINRQKGVKVERGIGRLQSLQKLYFIEVNVVGFDIFEELSKLTELRKLGIKKLRSADGRALCDCIQRMKYLESLDVTSASEDEMIDFEESMASPPQFLRRLYLKGVLRKLPEWMVRLENLVRLDIAYSKLENDPLKALKNLPNLLELGISYDAYYGEKLRFEEGAFQKLKVLSLSSLSKLRLMVIEEGALCGLEVFEIGPSLQLKELSSGFQHVRNLKQVHFWEMPTNFMMLQNFQSLQSTAANIRFNYIIDGNLWGYRLEDVTKVLEIMRGELDPPE</sequence>